<evidence type="ECO:0000256" key="3">
    <source>
        <dbReference type="ARBA" id="ARBA00023125"/>
    </source>
</evidence>
<evidence type="ECO:0000256" key="2">
    <source>
        <dbReference type="ARBA" id="ARBA00023015"/>
    </source>
</evidence>
<proteinExistence type="inferred from homology"/>
<name>A0A841EEK9_9ACTN</name>
<dbReference type="AlphaFoldDB" id="A0A841EEK9"/>
<keyword evidence="4" id="KW-0804">Transcription</keyword>
<evidence type="ECO:0000313" key="6">
    <source>
        <dbReference type="EMBL" id="MBB5999769.1"/>
    </source>
</evidence>
<accession>A0A841EEK9</accession>
<sequence length="304" mass="31830">MDLVGACSAFVYVSERGSFTLGAAAARIPQPVASRRIAALERHLGGRLFDRSTRRAALTPFGRDLLPSARRLIALAEAMEHDAERARLAPLRLAVPDVCGTRELALLGAAALRRGIHLDLHPAPPSERDDLLRTRQVRACTAAVPADAAVWTVPLGLAARAEPRAAAVHLETLRTGRGDVEERRRVWIQPEDDVPHVRDRVRRLGASVGLAPAQIAVAPAYTAAAAQVLDSADLLLCSAVQAGELGLHWRPAGGIDPVRGYAVAAADGGDAERIERGLGDGLARCLGAAGDEAGTDAGGAGVRG</sequence>
<dbReference type="Proteomes" id="UP000578077">
    <property type="component" value="Unassembled WGS sequence"/>
</dbReference>
<dbReference type="PROSITE" id="PS50931">
    <property type="entry name" value="HTH_LYSR"/>
    <property type="match status" value="1"/>
</dbReference>
<organism evidence="6 7">
    <name type="scientific">Streptomonospora salina</name>
    <dbReference type="NCBI Taxonomy" id="104205"/>
    <lineage>
        <taxon>Bacteria</taxon>
        <taxon>Bacillati</taxon>
        <taxon>Actinomycetota</taxon>
        <taxon>Actinomycetes</taxon>
        <taxon>Streptosporangiales</taxon>
        <taxon>Nocardiopsidaceae</taxon>
        <taxon>Streptomonospora</taxon>
    </lineage>
</organism>
<dbReference type="InterPro" id="IPR000847">
    <property type="entry name" value="LysR_HTH_N"/>
</dbReference>
<evidence type="ECO:0000256" key="1">
    <source>
        <dbReference type="ARBA" id="ARBA00009437"/>
    </source>
</evidence>
<feature type="domain" description="HTH lysR-type" evidence="5">
    <location>
        <begin position="1"/>
        <end position="59"/>
    </location>
</feature>
<keyword evidence="2" id="KW-0805">Transcription regulation</keyword>
<reference evidence="6 7" key="1">
    <citation type="submission" date="2020-08" db="EMBL/GenBank/DDBJ databases">
        <title>Sequencing the genomes of 1000 actinobacteria strains.</title>
        <authorList>
            <person name="Klenk H.-P."/>
        </authorList>
    </citation>
    <scope>NUCLEOTIDE SEQUENCE [LARGE SCALE GENOMIC DNA]</scope>
    <source>
        <strain evidence="6 7">DSM 44593</strain>
    </source>
</reference>
<dbReference type="SUPFAM" id="SSF46785">
    <property type="entry name" value="Winged helix' DNA-binding domain"/>
    <property type="match status" value="1"/>
</dbReference>
<dbReference type="PANTHER" id="PTHR30126">
    <property type="entry name" value="HTH-TYPE TRANSCRIPTIONAL REGULATOR"/>
    <property type="match status" value="1"/>
</dbReference>
<dbReference type="Pfam" id="PF00126">
    <property type="entry name" value="HTH_1"/>
    <property type="match status" value="1"/>
</dbReference>
<dbReference type="Gene3D" id="1.10.10.10">
    <property type="entry name" value="Winged helix-like DNA-binding domain superfamily/Winged helix DNA-binding domain"/>
    <property type="match status" value="1"/>
</dbReference>
<keyword evidence="7" id="KW-1185">Reference proteome</keyword>
<comment type="caution">
    <text evidence="6">The sequence shown here is derived from an EMBL/GenBank/DDBJ whole genome shotgun (WGS) entry which is preliminary data.</text>
</comment>
<protein>
    <submittedName>
        <fullName evidence="6">DNA-binding transcriptional LysR family regulator</fullName>
    </submittedName>
</protein>
<dbReference type="EMBL" id="JACHLY010000001">
    <property type="protein sequence ID" value="MBB5999769.1"/>
    <property type="molecule type" value="Genomic_DNA"/>
</dbReference>
<gene>
    <name evidence="6" type="ORF">HNR25_003520</name>
</gene>
<dbReference type="GO" id="GO:0000976">
    <property type="term" value="F:transcription cis-regulatory region binding"/>
    <property type="evidence" value="ECO:0007669"/>
    <property type="project" value="TreeGrafter"/>
</dbReference>
<comment type="similarity">
    <text evidence="1">Belongs to the LysR transcriptional regulatory family.</text>
</comment>
<dbReference type="InterPro" id="IPR036388">
    <property type="entry name" value="WH-like_DNA-bd_sf"/>
</dbReference>
<evidence type="ECO:0000256" key="4">
    <source>
        <dbReference type="ARBA" id="ARBA00023163"/>
    </source>
</evidence>
<evidence type="ECO:0000313" key="7">
    <source>
        <dbReference type="Proteomes" id="UP000578077"/>
    </source>
</evidence>
<dbReference type="GO" id="GO:0003700">
    <property type="term" value="F:DNA-binding transcription factor activity"/>
    <property type="evidence" value="ECO:0007669"/>
    <property type="project" value="InterPro"/>
</dbReference>
<evidence type="ECO:0000259" key="5">
    <source>
        <dbReference type="PROSITE" id="PS50931"/>
    </source>
</evidence>
<dbReference type="RefSeq" id="WP_184636826.1">
    <property type="nucleotide sequence ID" value="NZ_BAABKT010000039.1"/>
</dbReference>
<dbReference type="PANTHER" id="PTHR30126:SF81">
    <property type="entry name" value="HTH-TYPE TRANSCRIPTIONAL REGULATOR ILVY"/>
    <property type="match status" value="1"/>
</dbReference>
<dbReference type="InterPro" id="IPR036390">
    <property type="entry name" value="WH_DNA-bd_sf"/>
</dbReference>
<keyword evidence="3 6" id="KW-0238">DNA-binding</keyword>